<reference evidence="2 3" key="1">
    <citation type="submission" date="2015-08" db="EMBL/GenBank/DDBJ databases">
        <title>Genome sequencing of Penicillium nordicum.</title>
        <authorList>
            <person name="Nguyen H.D."/>
            <person name="Seifert K.A."/>
        </authorList>
    </citation>
    <scope>NUCLEOTIDE SEQUENCE [LARGE SCALE GENOMIC DNA]</scope>
    <source>
        <strain evidence="2 3">DAOMC 185683</strain>
    </source>
</reference>
<gene>
    <name evidence="2" type="ORF">ACN38_g10242</name>
</gene>
<feature type="compositionally biased region" description="Basic and acidic residues" evidence="1">
    <location>
        <begin position="292"/>
        <end position="307"/>
    </location>
</feature>
<feature type="region of interest" description="Disordered" evidence="1">
    <location>
        <begin position="292"/>
        <end position="313"/>
    </location>
</feature>
<protein>
    <submittedName>
        <fullName evidence="2">Uncharacterized protein</fullName>
    </submittedName>
</protein>
<comment type="caution">
    <text evidence="2">The sequence shown here is derived from an EMBL/GenBank/DDBJ whole genome shotgun (WGS) entry which is preliminary data.</text>
</comment>
<organism evidence="2 3">
    <name type="scientific">Penicillium nordicum</name>
    <dbReference type="NCBI Taxonomy" id="229535"/>
    <lineage>
        <taxon>Eukaryota</taxon>
        <taxon>Fungi</taxon>
        <taxon>Dikarya</taxon>
        <taxon>Ascomycota</taxon>
        <taxon>Pezizomycotina</taxon>
        <taxon>Eurotiomycetes</taxon>
        <taxon>Eurotiomycetidae</taxon>
        <taxon>Eurotiales</taxon>
        <taxon>Aspergillaceae</taxon>
        <taxon>Penicillium</taxon>
    </lineage>
</organism>
<dbReference type="EMBL" id="LHQQ01000228">
    <property type="protein sequence ID" value="KOS38923.1"/>
    <property type="molecule type" value="Genomic_DNA"/>
</dbReference>
<feature type="region of interest" description="Disordered" evidence="1">
    <location>
        <begin position="1"/>
        <end position="28"/>
    </location>
</feature>
<dbReference type="OrthoDB" id="4317075at2759"/>
<sequence>MWEKQSESEVEPMLEKQSESEVEPRWGGTLKFPQQGAHIDEPMWESSPEYPRYNFDDMILAPVPPTPGIHLLSSYDDVCGLTSPKAKYVMKLPVLYPFGGINEEYKVIISRRLHDELGKTYMIEHNPVHEKRRYVAWFGFDLDDFGKIFDGETFFHMLEIALSSEKFIVQDNVPLGGPDFPKRALWMSMYGYFGNWYKPEERKWAITAVKRHTRLLRKLCERGDIELVDEYLADDAHVPKCLRTYRHRGTESDPMIRTTPDLTNKSDTWLCSPRALVFPRLLVERSLLGRAERKEKAEKEKEKEKRMHGCAHA</sequence>
<dbReference type="Proteomes" id="UP000037696">
    <property type="component" value="Unassembled WGS sequence"/>
</dbReference>
<dbReference type="AlphaFoldDB" id="A0A0M9WBW2"/>
<proteinExistence type="predicted"/>
<feature type="compositionally biased region" description="Basic and acidic residues" evidence="1">
    <location>
        <begin position="1"/>
        <end position="24"/>
    </location>
</feature>
<evidence type="ECO:0000256" key="1">
    <source>
        <dbReference type="SAM" id="MobiDB-lite"/>
    </source>
</evidence>
<evidence type="ECO:0000313" key="2">
    <source>
        <dbReference type="EMBL" id="KOS38923.1"/>
    </source>
</evidence>
<keyword evidence="3" id="KW-1185">Reference proteome</keyword>
<accession>A0A0M9WBW2</accession>
<evidence type="ECO:0000313" key="3">
    <source>
        <dbReference type="Proteomes" id="UP000037696"/>
    </source>
</evidence>
<name>A0A0M9WBW2_9EURO</name>